<sequence length="716" mass="80481">MVTQQRMILKWLSFKRPQAQGEPASDAETYPKWKRHDRDSLPFWRRLLCAPEVGGYSAPTTNLSEADTCVSSQTFAGEMEIDDNCGPKLKSVFAEPRRQSRSLSHDGYQPLAAADKFRSCLNSKEQCSSLGSCARWVVTDTRRMHFTLDGVSTKTLTPSSSGSTIPSIPLTSTVSSSAPSPSQSPLPPDDDSLRQQRKEEQKAQLVAEQRRRRELQRDEQMLLEEERNRISRDTLQTPGQLTEENLSRHVRASANMAPSGDRSAGWNDTINPLKSLSSYNDDSSTYIDCDDVIDLHELDRLFEYCKRREKTAAPAEEAEVPLGYSNADHSVAHDSGCSTISTVVQPLHKPKQQQRYPLGSRRYIERIVLAEHSQQVVALMWLLAESMRHAWRLQLRLAQLYTYYVPTYLQAESARRAASAGAVGVNAVDDGHVGGCGCGNPNDEVFGITRNKYYAYFCSGSFDYEYYVYQFNQEWGAIFAAVKNYLEPTGSTAGTTTVNGVESVGCEGPAPRGSVCFVAALLYSMSLFERQWELQVAVREVEQWAKKCWSRLNQALATESDGKKISSSPFGETQILDGGNDDGEEIEVAWSKCQKEPKDDEAKDEEEEHEDEESQRIYLPMDWWRAQDTDVQVQVSWNRRRRKMRQIRISTAALQKVRCLENAPPVATSLYHAPSVAEPLPVTLEALPNGRSDEEPDSHHVVNVGCFGFSFFSPWD</sequence>
<name>A0A1G4IJV6_TRYEQ</name>
<dbReference type="RefSeq" id="XP_067083279.1">
    <property type="nucleotide sequence ID" value="XM_067227178.1"/>
</dbReference>
<dbReference type="GeneID" id="92378344"/>
<feature type="compositionally biased region" description="Low complexity" evidence="1">
    <location>
        <begin position="155"/>
        <end position="181"/>
    </location>
</feature>
<reference evidence="2" key="1">
    <citation type="submission" date="2016-09" db="EMBL/GenBank/DDBJ databases">
        <authorList>
            <person name="Hebert L."/>
            <person name="Moumen B."/>
        </authorList>
    </citation>
    <scope>NUCLEOTIDE SEQUENCE [LARGE SCALE GENOMIC DNA]</scope>
    <source>
        <strain evidence="2">OVI</strain>
    </source>
</reference>
<feature type="region of interest" description="Disordered" evidence="1">
    <location>
        <begin position="152"/>
        <end position="203"/>
    </location>
</feature>
<keyword evidence="3" id="KW-1185">Reference proteome</keyword>
<gene>
    <name evidence="2" type="ORF">TEOVI_000440400</name>
</gene>
<dbReference type="EMBL" id="CZPT02001916">
    <property type="protein sequence ID" value="SCU72820.1"/>
    <property type="molecule type" value="Genomic_DNA"/>
</dbReference>
<evidence type="ECO:0000256" key="1">
    <source>
        <dbReference type="SAM" id="MobiDB-lite"/>
    </source>
</evidence>
<proteinExistence type="predicted"/>
<comment type="caution">
    <text evidence="2">The sequence shown here is derived from an EMBL/GenBank/DDBJ whole genome shotgun (WGS) entry which is preliminary data.</text>
</comment>
<feature type="compositionally biased region" description="Basic and acidic residues" evidence="1">
    <location>
        <begin position="191"/>
        <end position="203"/>
    </location>
</feature>
<feature type="compositionally biased region" description="Acidic residues" evidence="1">
    <location>
        <begin position="602"/>
        <end position="613"/>
    </location>
</feature>
<feature type="region of interest" description="Disordered" evidence="1">
    <location>
        <begin position="209"/>
        <end position="228"/>
    </location>
</feature>
<organism evidence="2 3">
    <name type="scientific">Trypanosoma equiperdum</name>
    <dbReference type="NCBI Taxonomy" id="5694"/>
    <lineage>
        <taxon>Eukaryota</taxon>
        <taxon>Discoba</taxon>
        <taxon>Euglenozoa</taxon>
        <taxon>Kinetoplastea</taxon>
        <taxon>Metakinetoplastina</taxon>
        <taxon>Trypanosomatida</taxon>
        <taxon>Trypanosomatidae</taxon>
        <taxon>Trypanosoma</taxon>
    </lineage>
</organism>
<dbReference type="VEuPathDB" id="TriTrypDB:TEOVI_000440400"/>
<dbReference type="Proteomes" id="UP000195570">
    <property type="component" value="Unassembled WGS sequence"/>
</dbReference>
<feature type="region of interest" description="Disordered" evidence="1">
    <location>
        <begin position="594"/>
        <end position="615"/>
    </location>
</feature>
<dbReference type="AlphaFoldDB" id="A0A1G4IJV6"/>
<evidence type="ECO:0000313" key="3">
    <source>
        <dbReference type="Proteomes" id="UP000195570"/>
    </source>
</evidence>
<feature type="region of interest" description="Disordered" evidence="1">
    <location>
        <begin position="562"/>
        <end position="581"/>
    </location>
</feature>
<evidence type="ECO:0000313" key="2">
    <source>
        <dbReference type="EMBL" id="SCU72820.1"/>
    </source>
</evidence>
<accession>A0A1G4IJV6</accession>
<protein>
    <submittedName>
        <fullName evidence="2">Uncharacterized protein</fullName>
    </submittedName>
</protein>